<evidence type="ECO:0000256" key="1">
    <source>
        <dbReference type="SAM" id="MobiDB-lite"/>
    </source>
</evidence>
<accession>A0AAD7HD27</accession>
<dbReference type="AlphaFoldDB" id="A0AAD7HD27"/>
<reference evidence="2" key="1">
    <citation type="submission" date="2023-03" db="EMBL/GenBank/DDBJ databases">
        <title>Massive genome expansion in bonnet fungi (Mycena s.s.) driven by repeated elements and novel gene families across ecological guilds.</title>
        <authorList>
            <consortium name="Lawrence Berkeley National Laboratory"/>
            <person name="Harder C.B."/>
            <person name="Miyauchi S."/>
            <person name="Viragh M."/>
            <person name="Kuo A."/>
            <person name="Thoen E."/>
            <person name="Andreopoulos B."/>
            <person name="Lu D."/>
            <person name="Skrede I."/>
            <person name="Drula E."/>
            <person name="Henrissat B."/>
            <person name="Morin E."/>
            <person name="Kohler A."/>
            <person name="Barry K."/>
            <person name="LaButti K."/>
            <person name="Morin E."/>
            <person name="Salamov A."/>
            <person name="Lipzen A."/>
            <person name="Mereny Z."/>
            <person name="Hegedus B."/>
            <person name="Baldrian P."/>
            <person name="Stursova M."/>
            <person name="Weitz H."/>
            <person name="Taylor A."/>
            <person name="Grigoriev I.V."/>
            <person name="Nagy L.G."/>
            <person name="Martin F."/>
            <person name="Kauserud H."/>
        </authorList>
    </citation>
    <scope>NUCLEOTIDE SEQUENCE</scope>
    <source>
        <strain evidence="2">CBHHK182m</strain>
    </source>
</reference>
<dbReference type="EMBL" id="JARKIB010000276">
    <property type="protein sequence ID" value="KAJ7717476.1"/>
    <property type="molecule type" value="Genomic_DNA"/>
</dbReference>
<evidence type="ECO:0000313" key="2">
    <source>
        <dbReference type="EMBL" id="KAJ7717476.1"/>
    </source>
</evidence>
<feature type="region of interest" description="Disordered" evidence="1">
    <location>
        <begin position="662"/>
        <end position="687"/>
    </location>
</feature>
<keyword evidence="3" id="KW-1185">Reference proteome</keyword>
<organism evidence="2 3">
    <name type="scientific">Mycena metata</name>
    <dbReference type="NCBI Taxonomy" id="1033252"/>
    <lineage>
        <taxon>Eukaryota</taxon>
        <taxon>Fungi</taxon>
        <taxon>Dikarya</taxon>
        <taxon>Basidiomycota</taxon>
        <taxon>Agaricomycotina</taxon>
        <taxon>Agaricomycetes</taxon>
        <taxon>Agaricomycetidae</taxon>
        <taxon>Agaricales</taxon>
        <taxon>Marasmiineae</taxon>
        <taxon>Mycenaceae</taxon>
        <taxon>Mycena</taxon>
    </lineage>
</organism>
<dbReference type="Proteomes" id="UP001215598">
    <property type="component" value="Unassembled WGS sequence"/>
</dbReference>
<protein>
    <submittedName>
        <fullName evidence="2">Uncharacterized protein</fullName>
    </submittedName>
</protein>
<proteinExistence type="predicted"/>
<name>A0AAD7HD27_9AGAR</name>
<evidence type="ECO:0000313" key="3">
    <source>
        <dbReference type="Proteomes" id="UP001215598"/>
    </source>
</evidence>
<sequence length="687" mass="77381">MMNNPSMQPFIFVVAVSHSKMTRTAEGTLVKEQERQQQKESVEKLKEEAVIRKATRYAVPSIKVIKEAASDLPGKQEYFGFIPVEEMIEITPGYPGDNSTNVLCWKLLNNIPKVQFDKEVNVQRDPKDLRYILPQYRGLLDVDAPELDDGARFVFFGGKPSVGVYRYMYMRSVDLQKRLQENCIDVYTTDSNGLKSPTPTVPFKLWNPNGTLGTHAETFKRLVLTSAITSKDIFSEYCDLVRAATYVPTKPWDVTARFWDRKVTGVVLYFRHSEGIDREDFRKCIQDTITWTTKDKLRFCPSKEFVISDWNDGIFKSKDWVCIGGHPLQIYETWVKKTTLDTMKGLQADPWRSPSLDEISVVLPTSDSSKVLWNPNYAQAKETITQVTAAKVRMAKMQPRITSQQRVMGGSATVVAEAFGWKDAKNKNDNAMGKAEWLHRSAYSYGGLGTGVVMPSSSQDPGNLIFGTKETNTLMLRTEIFIKRFTKRADVKVHTEVVPFIDKAGKPIGPPWLAKQLKYTYWATAKDPKIKNVRTLLLFPLITEPAQWALKVEFLPFARILPTKFELYLDLLVGKALYKDAPQEDEDEVAQVADEEEDLIPEILVNVEGPGAPLVPDSFLSNDSRRDAQLPQGAGSCAALVLAMVGEVGRVTEEKRGFARSIEEVTRKQQGSDELADNAGAADDQDR</sequence>
<feature type="compositionally biased region" description="Basic and acidic residues" evidence="1">
    <location>
        <begin position="662"/>
        <end position="671"/>
    </location>
</feature>
<gene>
    <name evidence="2" type="ORF">B0H16DRAFT_1476090</name>
</gene>
<comment type="caution">
    <text evidence="2">The sequence shown here is derived from an EMBL/GenBank/DDBJ whole genome shotgun (WGS) entry which is preliminary data.</text>
</comment>